<dbReference type="EMBL" id="LAZR01059433">
    <property type="protein sequence ID" value="KKK67799.1"/>
    <property type="molecule type" value="Genomic_DNA"/>
</dbReference>
<proteinExistence type="predicted"/>
<organism evidence="2">
    <name type="scientific">marine sediment metagenome</name>
    <dbReference type="NCBI Taxonomy" id="412755"/>
    <lineage>
        <taxon>unclassified sequences</taxon>
        <taxon>metagenomes</taxon>
        <taxon>ecological metagenomes</taxon>
    </lineage>
</organism>
<evidence type="ECO:0000313" key="2">
    <source>
        <dbReference type="EMBL" id="KKK67799.1"/>
    </source>
</evidence>
<dbReference type="InterPro" id="IPR004805">
    <property type="entry name" value="DnaE2/DnaE/PolC"/>
</dbReference>
<dbReference type="GO" id="GO:0008408">
    <property type="term" value="F:3'-5' exonuclease activity"/>
    <property type="evidence" value="ECO:0007669"/>
    <property type="project" value="InterPro"/>
</dbReference>
<dbReference type="PANTHER" id="PTHR32294:SF0">
    <property type="entry name" value="DNA POLYMERASE III SUBUNIT ALPHA"/>
    <property type="match status" value="1"/>
</dbReference>
<evidence type="ECO:0000259" key="1">
    <source>
        <dbReference type="Pfam" id="PF17657"/>
    </source>
</evidence>
<dbReference type="AlphaFoldDB" id="A0A0F8ZN08"/>
<gene>
    <name evidence="2" type="ORF">LCGC14_2950480</name>
</gene>
<dbReference type="InterPro" id="IPR040982">
    <property type="entry name" value="DNA_pol3_finger"/>
</dbReference>
<reference evidence="2" key="1">
    <citation type="journal article" date="2015" name="Nature">
        <title>Complex archaea that bridge the gap between prokaryotes and eukaryotes.</title>
        <authorList>
            <person name="Spang A."/>
            <person name="Saw J.H."/>
            <person name="Jorgensen S.L."/>
            <person name="Zaremba-Niedzwiedzka K."/>
            <person name="Martijn J."/>
            <person name="Lind A.E."/>
            <person name="van Eijk R."/>
            <person name="Schleper C."/>
            <person name="Guy L."/>
            <person name="Ettema T.J."/>
        </authorList>
    </citation>
    <scope>NUCLEOTIDE SEQUENCE</scope>
</reference>
<comment type="caution">
    <text evidence="2">The sequence shown here is derived from an EMBL/GenBank/DDBJ whole genome shotgun (WGS) entry which is preliminary data.</text>
</comment>
<dbReference type="Gene3D" id="1.10.150.870">
    <property type="match status" value="1"/>
</dbReference>
<dbReference type="Pfam" id="PF17657">
    <property type="entry name" value="DNA_pol3_finger"/>
    <property type="match status" value="1"/>
</dbReference>
<feature type="domain" description="DNA polymerase III alpha subunit finger" evidence="1">
    <location>
        <begin position="1"/>
        <end position="52"/>
    </location>
</feature>
<dbReference type="GO" id="GO:0006260">
    <property type="term" value="P:DNA replication"/>
    <property type="evidence" value="ECO:0007669"/>
    <property type="project" value="InterPro"/>
</dbReference>
<protein>
    <recommendedName>
        <fullName evidence="1">DNA polymerase III alpha subunit finger domain-containing protein</fullName>
    </recommendedName>
</protein>
<dbReference type="PANTHER" id="PTHR32294">
    <property type="entry name" value="DNA POLYMERASE III SUBUNIT ALPHA"/>
    <property type="match status" value="1"/>
</dbReference>
<sequence length="192" mass="21787">IIVYQEQAMQIFVQLAGLTSSDGYIFIKGSAKKNPQLFQSMKQRFVDGASKKANKKIALAVWKQMEPFQGYAFNLAHSVSYAYESYKTAYLKAHHPTEFIAARLSVETHRRKFDKIEKYKNDAKKHFNFTLEPVDINKSKLDWTIEGDKILRTPILTKGVGIKAAEDIVKHQPYTGKDVLLSFGRKVGKAVG</sequence>
<name>A0A0F8ZN08_9ZZZZ</name>
<feature type="non-terminal residue" evidence="2">
    <location>
        <position position="1"/>
    </location>
</feature>
<accession>A0A0F8ZN08</accession>